<accession>A0A0E9RZM7</accession>
<proteinExistence type="predicted"/>
<organism evidence="1">
    <name type="scientific">Anguilla anguilla</name>
    <name type="common">European freshwater eel</name>
    <name type="synonym">Muraena anguilla</name>
    <dbReference type="NCBI Taxonomy" id="7936"/>
    <lineage>
        <taxon>Eukaryota</taxon>
        <taxon>Metazoa</taxon>
        <taxon>Chordata</taxon>
        <taxon>Craniata</taxon>
        <taxon>Vertebrata</taxon>
        <taxon>Euteleostomi</taxon>
        <taxon>Actinopterygii</taxon>
        <taxon>Neopterygii</taxon>
        <taxon>Teleostei</taxon>
        <taxon>Anguilliformes</taxon>
        <taxon>Anguillidae</taxon>
        <taxon>Anguilla</taxon>
    </lineage>
</organism>
<name>A0A0E9RZM7_ANGAN</name>
<reference evidence="1" key="1">
    <citation type="submission" date="2014-11" db="EMBL/GenBank/DDBJ databases">
        <authorList>
            <person name="Amaro Gonzalez C."/>
        </authorList>
    </citation>
    <scope>NUCLEOTIDE SEQUENCE</scope>
</reference>
<dbReference type="EMBL" id="GBXM01074230">
    <property type="protein sequence ID" value="JAH34347.1"/>
    <property type="molecule type" value="Transcribed_RNA"/>
</dbReference>
<evidence type="ECO:0000313" key="1">
    <source>
        <dbReference type="EMBL" id="JAH34347.1"/>
    </source>
</evidence>
<dbReference type="AlphaFoldDB" id="A0A0E9RZM7"/>
<protein>
    <submittedName>
        <fullName evidence="1">Uncharacterized protein</fullName>
    </submittedName>
</protein>
<reference evidence="1" key="2">
    <citation type="journal article" date="2015" name="Fish Shellfish Immunol.">
        <title>Early steps in the European eel (Anguilla anguilla)-Vibrio vulnificus interaction in the gills: Role of the RtxA13 toxin.</title>
        <authorList>
            <person name="Callol A."/>
            <person name="Pajuelo D."/>
            <person name="Ebbesson L."/>
            <person name="Teles M."/>
            <person name="MacKenzie S."/>
            <person name="Amaro C."/>
        </authorList>
    </citation>
    <scope>NUCLEOTIDE SEQUENCE</scope>
</reference>
<sequence>MNSSSCTCGNPVQNNGTEFCICIIFNFNVIHFLDFQRGLVLFI</sequence>